<evidence type="ECO:0000259" key="2">
    <source>
        <dbReference type="PROSITE" id="PS51263"/>
    </source>
</evidence>
<evidence type="ECO:0000259" key="1">
    <source>
        <dbReference type="PROSITE" id="PS50003"/>
    </source>
</evidence>
<dbReference type="PROSITE" id="PS50003">
    <property type="entry name" value="PH_DOMAIN"/>
    <property type="match status" value="1"/>
</dbReference>
<evidence type="ECO:0000313" key="4">
    <source>
        <dbReference type="Proteomes" id="UP001224775"/>
    </source>
</evidence>
<dbReference type="InterPro" id="IPR001849">
    <property type="entry name" value="PH_domain"/>
</dbReference>
<dbReference type="InterPro" id="IPR002108">
    <property type="entry name" value="ADF-H"/>
</dbReference>
<accession>A0AAD8YL60</accession>
<gene>
    <name evidence="3" type="ORF">QTG54_000327</name>
</gene>
<dbReference type="EMBL" id="JATAAI010000001">
    <property type="protein sequence ID" value="KAK1748388.1"/>
    <property type="molecule type" value="Genomic_DNA"/>
</dbReference>
<dbReference type="InterPro" id="IPR029006">
    <property type="entry name" value="ADF-H/Gelsolin-like_dom_sf"/>
</dbReference>
<keyword evidence="4" id="KW-1185">Reference proteome</keyword>
<dbReference type="GO" id="GO:0003779">
    <property type="term" value="F:actin binding"/>
    <property type="evidence" value="ECO:0007669"/>
    <property type="project" value="InterPro"/>
</dbReference>
<dbReference type="SUPFAM" id="SSF50729">
    <property type="entry name" value="PH domain-like"/>
    <property type="match status" value="1"/>
</dbReference>
<proteinExistence type="predicted"/>
<evidence type="ECO:0008006" key="5">
    <source>
        <dbReference type="Google" id="ProtNLM"/>
    </source>
</evidence>
<dbReference type="Gene3D" id="3.40.20.10">
    <property type="entry name" value="Severin"/>
    <property type="match status" value="1"/>
</dbReference>
<organism evidence="3 4">
    <name type="scientific">Skeletonema marinoi</name>
    <dbReference type="NCBI Taxonomy" id="267567"/>
    <lineage>
        <taxon>Eukaryota</taxon>
        <taxon>Sar</taxon>
        <taxon>Stramenopiles</taxon>
        <taxon>Ochrophyta</taxon>
        <taxon>Bacillariophyta</taxon>
        <taxon>Coscinodiscophyceae</taxon>
        <taxon>Thalassiosirophycidae</taxon>
        <taxon>Thalassiosirales</taxon>
        <taxon>Skeletonemataceae</taxon>
        <taxon>Skeletonema</taxon>
        <taxon>Skeletonema marinoi-dohrnii complex</taxon>
    </lineage>
</organism>
<dbReference type="Proteomes" id="UP001224775">
    <property type="component" value="Unassembled WGS sequence"/>
</dbReference>
<feature type="domain" description="ADF-H" evidence="2">
    <location>
        <begin position="552"/>
        <end position="688"/>
    </location>
</feature>
<dbReference type="SUPFAM" id="SSF55753">
    <property type="entry name" value="Actin depolymerizing proteins"/>
    <property type="match status" value="1"/>
</dbReference>
<sequence>MGSEDIAMQGMMMKKKSKAGLLGSKWVMRYFVLYQDGKLVYYHEKPEAGAAVNSKKKSEVLCNNIGECALDVVKASDLAGRVDSVANSFYITGKGRGKGAVQRTLLVTNGPKDFKQWMLAFHNMKVEMLHGVGSGVNEDKNNSPKKDEEIVPLQISFNSPSQDGKTADATQQSSVRFAADVDISKESKEDQDDAKSVTFSDYDDEIILEAISGDDKSVTFSDRDDVISGTSVTFSDHDHEIILDAVAGDDRSVTFSDRDDIISGTSVTFSDHHHEIILDAVVGDDRSVTFSDRDDVISDRSVTFSDCGDEIILDTVSCEEIIVNGVSWKDELSESHDAEGNANSVKEVDETAAAMETAEVRETHKEAEEKVAATKPSAAEAKEQELKKAAEKIKVFAYGGLYDEMTEALDRDKDKVLLGIITTSVEELLDDEAYMRTESKAHHSELTPISIQYSGPDAHYNEVDYYKNHSHEIESFCERLFNVDRLNPIVYSDKIETRNRMLTLMGEAHQDEVHPEGTSDSLMSTVSQKSARFRTMRVADTGGLTAYKHALNVQGADAVPDGPSLLRIVREPLGTPYNWVLFKPSKEELIIEDGGSGGVMELANVLHRDYNDQVLFGLARVSFANDFGLSQFWCALEWKGENASGVKALKSYTESLAPMADRIGDRSFTLSNSSAMDLSPQIVVDFVKKSCNKNMTVQALEHAHEMEQKAIEEYWDKLEAKEKAKRDALNAEKLEREEEEREARLKIRANKLADAKDIRETRNKKWSKMNAPELLEDLGKRDLSGWVLLQVDLDK</sequence>
<dbReference type="Gene3D" id="2.30.29.30">
    <property type="entry name" value="Pleckstrin-homology domain (PH domain)/Phosphotyrosine-binding domain (PTB)"/>
    <property type="match status" value="1"/>
</dbReference>
<dbReference type="AlphaFoldDB" id="A0AAD8YL60"/>
<dbReference type="Pfam" id="PF00169">
    <property type="entry name" value="PH"/>
    <property type="match status" value="1"/>
</dbReference>
<reference evidence="3" key="1">
    <citation type="submission" date="2023-06" db="EMBL/GenBank/DDBJ databases">
        <title>Survivors Of The Sea: Transcriptome response of Skeletonema marinoi to long-term dormancy.</title>
        <authorList>
            <person name="Pinder M.I.M."/>
            <person name="Kourtchenko O."/>
            <person name="Robertson E.K."/>
            <person name="Larsson T."/>
            <person name="Maumus F."/>
            <person name="Osuna-Cruz C.M."/>
            <person name="Vancaester E."/>
            <person name="Stenow R."/>
            <person name="Vandepoele K."/>
            <person name="Ploug H."/>
            <person name="Bruchert V."/>
            <person name="Godhe A."/>
            <person name="Topel M."/>
        </authorList>
    </citation>
    <scope>NUCLEOTIDE SEQUENCE</scope>
    <source>
        <strain evidence="3">R05AC</strain>
    </source>
</reference>
<comment type="caution">
    <text evidence="3">The sequence shown here is derived from an EMBL/GenBank/DDBJ whole genome shotgun (WGS) entry which is preliminary data.</text>
</comment>
<protein>
    <recommendedName>
        <fullName evidence="5">PH domain-containing protein</fullName>
    </recommendedName>
</protein>
<dbReference type="SMART" id="SM00233">
    <property type="entry name" value="PH"/>
    <property type="match status" value="1"/>
</dbReference>
<dbReference type="InterPro" id="IPR011993">
    <property type="entry name" value="PH-like_dom_sf"/>
</dbReference>
<evidence type="ECO:0000313" key="3">
    <source>
        <dbReference type="EMBL" id="KAK1748388.1"/>
    </source>
</evidence>
<dbReference type="PROSITE" id="PS51263">
    <property type="entry name" value="ADF_H"/>
    <property type="match status" value="1"/>
</dbReference>
<name>A0AAD8YL60_9STRA</name>
<feature type="domain" description="PH" evidence="1">
    <location>
        <begin position="5"/>
        <end position="126"/>
    </location>
</feature>